<dbReference type="Pfam" id="PF12471">
    <property type="entry name" value="GTP_CH_N"/>
    <property type="match status" value="1"/>
</dbReference>
<dbReference type="InterPro" id="IPR036144">
    <property type="entry name" value="RibA-like_sf"/>
</dbReference>
<dbReference type="Gene3D" id="3.40.50.10990">
    <property type="entry name" value="GTP cyclohydrolase II"/>
    <property type="match status" value="1"/>
</dbReference>
<dbReference type="InterPro" id="IPR000926">
    <property type="entry name" value="RibA"/>
</dbReference>
<sequence length="534" mass="58611">MNNPNHDIILAQILEKLESLTTANALLQAKVDALTHGRPSTPPNGNAIAIPDAVSRSPTGLPPSSYSYSSLTSQSPVSSSSPISQLMTRASSEKDREKEKSLYPNRVIITTYPDQSGIKPTPLHWGAADPVARGPVVCSRLPGSIKVRNAIGAHSGSYSIYRALAIGMGTLEKNHRPDYTMTEPPVSIPPQPSWNDPNRIVSFDPWGHLAPHVYKGDIEAGIDVRPSIAVTRAHIKLSEIDHPLPNYSLPVDGKHVVRSRPLLNEDGSVSELDPGVELPVSKAAIEPVWYLPGVAERFGVSESLLRRALFEETGGMYPELITRPDVKVFLPPIGGSTVYIFGNPAFMSNPTKELTLRVHDECNGSDVFGSDICTCKPYLIFAIEECVRCAQRGGVGVVVYFRKEGRALGEVTKYLVYNLRKRGGDSADKYFKSTELVAGVKDMRFQALMPDVLHWLGIRKIDNMVSMSDMKYNAIVESGIPIIRRYDIPDHLIPPDSHVEIDAKIAAGYFTSGKKVTEEDLKNTVGRAWEDTEH</sequence>
<keyword evidence="4" id="KW-0342">GTP-binding</keyword>
<proteinExistence type="inferred from homology"/>
<protein>
    <recommendedName>
        <fullName evidence="10">GTP cyclohydrolase II</fullName>
    </recommendedName>
</protein>
<evidence type="ECO:0000256" key="2">
    <source>
        <dbReference type="ARBA" id="ARBA00022741"/>
    </source>
</evidence>
<comment type="similarity">
    <text evidence="1">Belongs to the GTP cyclohydrolase II family.</text>
</comment>
<evidence type="ECO:0000256" key="1">
    <source>
        <dbReference type="ARBA" id="ARBA00008131"/>
    </source>
</evidence>
<evidence type="ECO:0000256" key="3">
    <source>
        <dbReference type="ARBA" id="ARBA00022801"/>
    </source>
</evidence>
<dbReference type="PANTHER" id="PTHR47259">
    <property type="match status" value="1"/>
</dbReference>
<feature type="domain" description="GTP cyclohydrolase II" evidence="6">
    <location>
        <begin position="351"/>
        <end position="485"/>
    </location>
</feature>
<dbReference type="SUPFAM" id="SSF142695">
    <property type="entry name" value="RibA-like"/>
    <property type="match status" value="1"/>
</dbReference>
<dbReference type="Pfam" id="PF00925">
    <property type="entry name" value="GTP_cyclohydro2"/>
    <property type="match status" value="1"/>
</dbReference>
<feature type="compositionally biased region" description="Low complexity" evidence="5">
    <location>
        <begin position="57"/>
        <end position="85"/>
    </location>
</feature>
<feature type="compositionally biased region" description="Basic and acidic residues" evidence="5">
    <location>
        <begin position="91"/>
        <end position="100"/>
    </location>
</feature>
<feature type="region of interest" description="Disordered" evidence="5">
    <location>
        <begin position="37"/>
        <end position="100"/>
    </location>
</feature>
<feature type="domain" description="GTP cyclohydrolase N-terminal" evidence="7">
    <location>
        <begin position="106"/>
        <end position="312"/>
    </location>
</feature>
<name>A0A9P6E2Q7_9AGAM</name>
<evidence type="ECO:0008006" key="10">
    <source>
        <dbReference type="Google" id="ProtNLM"/>
    </source>
</evidence>
<dbReference type="PANTHER" id="PTHR47259:SF2">
    <property type="entry name" value="URACIL-REGULATED PROTEIN 1"/>
    <property type="match status" value="1"/>
</dbReference>
<evidence type="ECO:0000313" key="9">
    <source>
        <dbReference type="Proteomes" id="UP000886523"/>
    </source>
</evidence>
<keyword evidence="9" id="KW-1185">Reference proteome</keyword>
<evidence type="ECO:0000256" key="4">
    <source>
        <dbReference type="ARBA" id="ARBA00023134"/>
    </source>
</evidence>
<dbReference type="NCBIfam" id="NF005536">
    <property type="entry name" value="PRK07198.1"/>
    <property type="match status" value="1"/>
</dbReference>
<reference evidence="8" key="1">
    <citation type="journal article" date="2020" name="Nat. Commun.">
        <title>Large-scale genome sequencing of mycorrhizal fungi provides insights into the early evolution of symbiotic traits.</title>
        <authorList>
            <person name="Miyauchi S."/>
            <person name="Kiss E."/>
            <person name="Kuo A."/>
            <person name="Drula E."/>
            <person name="Kohler A."/>
            <person name="Sanchez-Garcia M."/>
            <person name="Morin E."/>
            <person name="Andreopoulos B."/>
            <person name="Barry K.W."/>
            <person name="Bonito G."/>
            <person name="Buee M."/>
            <person name="Carver A."/>
            <person name="Chen C."/>
            <person name="Cichocki N."/>
            <person name="Clum A."/>
            <person name="Culley D."/>
            <person name="Crous P.W."/>
            <person name="Fauchery L."/>
            <person name="Girlanda M."/>
            <person name="Hayes R.D."/>
            <person name="Keri Z."/>
            <person name="LaButti K."/>
            <person name="Lipzen A."/>
            <person name="Lombard V."/>
            <person name="Magnuson J."/>
            <person name="Maillard F."/>
            <person name="Murat C."/>
            <person name="Nolan M."/>
            <person name="Ohm R.A."/>
            <person name="Pangilinan J."/>
            <person name="Pereira M.F."/>
            <person name="Perotto S."/>
            <person name="Peter M."/>
            <person name="Pfister S."/>
            <person name="Riley R."/>
            <person name="Sitrit Y."/>
            <person name="Stielow J.B."/>
            <person name="Szollosi G."/>
            <person name="Zifcakova L."/>
            <person name="Stursova M."/>
            <person name="Spatafora J.W."/>
            <person name="Tedersoo L."/>
            <person name="Vaario L.M."/>
            <person name="Yamada A."/>
            <person name="Yan M."/>
            <person name="Wang P."/>
            <person name="Xu J."/>
            <person name="Bruns T."/>
            <person name="Baldrian P."/>
            <person name="Vilgalys R."/>
            <person name="Dunand C."/>
            <person name="Henrissat B."/>
            <person name="Grigoriev I.V."/>
            <person name="Hibbett D."/>
            <person name="Nagy L.G."/>
            <person name="Martin F.M."/>
        </authorList>
    </citation>
    <scope>NUCLEOTIDE SEQUENCE</scope>
    <source>
        <strain evidence="8">UP504</strain>
    </source>
</reference>
<accession>A0A9P6E2Q7</accession>
<evidence type="ECO:0000313" key="8">
    <source>
        <dbReference type="EMBL" id="KAF9520825.1"/>
    </source>
</evidence>
<dbReference type="GO" id="GO:0009231">
    <property type="term" value="P:riboflavin biosynthetic process"/>
    <property type="evidence" value="ECO:0007669"/>
    <property type="project" value="InterPro"/>
</dbReference>
<dbReference type="CDD" id="cd00641">
    <property type="entry name" value="GTP_cyclohydro2"/>
    <property type="match status" value="1"/>
</dbReference>
<dbReference type="EMBL" id="MU128910">
    <property type="protein sequence ID" value="KAF9520825.1"/>
    <property type="molecule type" value="Genomic_DNA"/>
</dbReference>
<dbReference type="InterPro" id="IPR022163">
    <property type="entry name" value="GTP_CH_N"/>
</dbReference>
<evidence type="ECO:0000256" key="5">
    <source>
        <dbReference type="SAM" id="MobiDB-lite"/>
    </source>
</evidence>
<keyword evidence="3" id="KW-0378">Hydrolase</keyword>
<dbReference type="InterPro" id="IPR032677">
    <property type="entry name" value="GTP_cyclohydro_II"/>
</dbReference>
<dbReference type="OrthoDB" id="57939at2759"/>
<organism evidence="8 9">
    <name type="scientific">Hydnum rufescens UP504</name>
    <dbReference type="NCBI Taxonomy" id="1448309"/>
    <lineage>
        <taxon>Eukaryota</taxon>
        <taxon>Fungi</taxon>
        <taxon>Dikarya</taxon>
        <taxon>Basidiomycota</taxon>
        <taxon>Agaricomycotina</taxon>
        <taxon>Agaricomycetes</taxon>
        <taxon>Cantharellales</taxon>
        <taxon>Hydnaceae</taxon>
        <taxon>Hydnum</taxon>
    </lineage>
</organism>
<keyword evidence="2" id="KW-0547">Nucleotide-binding</keyword>
<dbReference type="GO" id="GO:0005525">
    <property type="term" value="F:GTP binding"/>
    <property type="evidence" value="ECO:0007669"/>
    <property type="project" value="UniProtKB-KW"/>
</dbReference>
<evidence type="ECO:0000259" key="7">
    <source>
        <dbReference type="Pfam" id="PF12471"/>
    </source>
</evidence>
<dbReference type="Proteomes" id="UP000886523">
    <property type="component" value="Unassembled WGS sequence"/>
</dbReference>
<comment type="caution">
    <text evidence="8">The sequence shown here is derived from an EMBL/GenBank/DDBJ whole genome shotgun (WGS) entry which is preliminary data.</text>
</comment>
<dbReference type="AlphaFoldDB" id="A0A9P6E2Q7"/>
<gene>
    <name evidence="8" type="ORF">BS47DRAFT_1286564</name>
</gene>
<evidence type="ECO:0000259" key="6">
    <source>
        <dbReference type="Pfam" id="PF00925"/>
    </source>
</evidence>
<dbReference type="GO" id="GO:0003935">
    <property type="term" value="F:GTP cyclohydrolase II activity"/>
    <property type="evidence" value="ECO:0007669"/>
    <property type="project" value="InterPro"/>
</dbReference>